<feature type="domain" description="C-type lectin" evidence="15">
    <location>
        <begin position="376"/>
        <end position="492"/>
    </location>
</feature>
<evidence type="ECO:0000256" key="2">
    <source>
        <dbReference type="ARBA" id="ARBA00011233"/>
    </source>
</evidence>
<keyword evidence="5" id="KW-0735">Signal-anchor</keyword>
<evidence type="ECO:0000256" key="14">
    <source>
        <dbReference type="SAM" id="Phobius"/>
    </source>
</evidence>
<comment type="subcellular location">
    <subcellularLocation>
        <location evidence="1">Membrane</location>
        <topology evidence="1">Single-pass type II membrane protein</topology>
    </subcellularLocation>
</comment>
<keyword evidence="6 14" id="KW-1133">Transmembrane helix</keyword>
<comment type="subunit">
    <text evidence="2">Homotrimer.</text>
</comment>
<dbReference type="PROSITE" id="PS00615">
    <property type="entry name" value="C_TYPE_LECTIN_1"/>
    <property type="match status" value="1"/>
</dbReference>
<evidence type="ECO:0000256" key="12">
    <source>
        <dbReference type="ARBA" id="ARBA00080079"/>
    </source>
</evidence>
<evidence type="ECO:0000256" key="6">
    <source>
        <dbReference type="ARBA" id="ARBA00022989"/>
    </source>
</evidence>
<dbReference type="InterPro" id="IPR016187">
    <property type="entry name" value="CTDL_fold"/>
</dbReference>
<dbReference type="SUPFAM" id="SSF56436">
    <property type="entry name" value="C-type lectin-like"/>
    <property type="match status" value="3"/>
</dbReference>
<keyword evidence="7 13" id="KW-0175">Coiled coil</keyword>
<dbReference type="InterPro" id="IPR018378">
    <property type="entry name" value="C-type_lectin_CS"/>
</dbReference>
<keyword evidence="8 14" id="KW-0472">Membrane</keyword>
<feature type="coiled-coil region" evidence="13">
    <location>
        <begin position="756"/>
        <end position="850"/>
    </location>
</feature>
<dbReference type="eggNOG" id="KOG4297">
    <property type="taxonomic scope" value="Eukaryota"/>
</dbReference>
<dbReference type="SMART" id="SM00034">
    <property type="entry name" value="CLECT"/>
    <property type="match status" value="2"/>
</dbReference>
<protein>
    <recommendedName>
        <fullName evidence="11">C-type lectin domain family 4 member K</fullName>
    </recommendedName>
    <alternativeName>
        <fullName evidence="12">Langerin</fullName>
    </alternativeName>
</protein>
<dbReference type="InterPro" id="IPR050111">
    <property type="entry name" value="C-type_lectin/snaclec_domain"/>
</dbReference>
<dbReference type="Proteomes" id="UP000011518">
    <property type="component" value="Unassembled WGS sequence"/>
</dbReference>
<feature type="transmembrane region" description="Helical" evidence="14">
    <location>
        <begin position="218"/>
        <end position="241"/>
    </location>
</feature>
<reference evidence="17" key="1">
    <citation type="submission" date="2012-07" db="EMBL/GenBank/DDBJ databases">
        <title>Genome of the Chinese tree shrew, a rising model animal genetically related to primates.</title>
        <authorList>
            <person name="Zhang G."/>
            <person name="Fan Y."/>
            <person name="Yao Y."/>
            <person name="Huang Z."/>
        </authorList>
    </citation>
    <scope>NUCLEOTIDE SEQUENCE [LARGE SCALE GENOMIC DNA]</scope>
</reference>
<feature type="domain" description="C-type lectin" evidence="15">
    <location>
        <begin position="954"/>
        <end position="1072"/>
    </location>
</feature>
<keyword evidence="17" id="KW-1185">Reference proteome</keyword>
<dbReference type="EMBL" id="KB320756">
    <property type="protein sequence ID" value="ELW64054.1"/>
    <property type="molecule type" value="Genomic_DNA"/>
</dbReference>
<dbReference type="Gene3D" id="1.20.5.170">
    <property type="match status" value="7"/>
</dbReference>
<dbReference type="STRING" id="246437.L9KNM7"/>
<evidence type="ECO:0000256" key="11">
    <source>
        <dbReference type="ARBA" id="ARBA00074414"/>
    </source>
</evidence>
<dbReference type="Pfam" id="PF00059">
    <property type="entry name" value="Lectin_C"/>
    <property type="match status" value="2"/>
</dbReference>
<evidence type="ECO:0000256" key="10">
    <source>
        <dbReference type="ARBA" id="ARBA00023180"/>
    </source>
</evidence>
<dbReference type="FunFam" id="3.10.100.10:FF:000115">
    <property type="entry name" value="C-type lectin domain family 4 member K"/>
    <property type="match status" value="1"/>
</dbReference>
<name>L9KNM7_TUPCH</name>
<accession>L9KNM7</accession>
<proteinExistence type="predicted"/>
<evidence type="ECO:0000256" key="9">
    <source>
        <dbReference type="ARBA" id="ARBA00023157"/>
    </source>
</evidence>
<evidence type="ECO:0000256" key="13">
    <source>
        <dbReference type="SAM" id="Coils"/>
    </source>
</evidence>
<evidence type="ECO:0000256" key="1">
    <source>
        <dbReference type="ARBA" id="ARBA00004606"/>
    </source>
</evidence>
<gene>
    <name evidence="16" type="ORF">TREES_T100006740</name>
</gene>
<dbReference type="CDD" id="cd03590">
    <property type="entry name" value="CLECT_DC-SIGN_like"/>
    <property type="match status" value="2"/>
</dbReference>
<keyword evidence="10" id="KW-0325">Glycoprotein</keyword>
<evidence type="ECO:0000256" key="8">
    <source>
        <dbReference type="ARBA" id="ARBA00023136"/>
    </source>
</evidence>
<evidence type="ECO:0000256" key="5">
    <source>
        <dbReference type="ARBA" id="ARBA00022968"/>
    </source>
</evidence>
<keyword evidence="3 14" id="KW-0812">Transmembrane</keyword>
<dbReference type="InterPro" id="IPR016186">
    <property type="entry name" value="C-type_lectin-like/link_sf"/>
</dbReference>
<dbReference type="InterPro" id="IPR001304">
    <property type="entry name" value="C-type_lectin-like"/>
</dbReference>
<evidence type="ECO:0000313" key="16">
    <source>
        <dbReference type="EMBL" id="ELW64054.1"/>
    </source>
</evidence>
<evidence type="ECO:0000259" key="15">
    <source>
        <dbReference type="PROSITE" id="PS50041"/>
    </source>
</evidence>
<dbReference type="PANTHER" id="PTHR22803">
    <property type="entry name" value="MANNOSE, PHOSPHOLIPASE, LECTIN RECEPTOR RELATED"/>
    <property type="match status" value="1"/>
</dbReference>
<evidence type="ECO:0000256" key="3">
    <source>
        <dbReference type="ARBA" id="ARBA00022692"/>
    </source>
</evidence>
<dbReference type="InParanoid" id="L9KNM7"/>
<keyword evidence="9" id="KW-1015">Disulfide bond</keyword>
<feature type="coiled-coil region" evidence="13">
    <location>
        <begin position="885"/>
        <end position="919"/>
    </location>
</feature>
<reference evidence="17" key="2">
    <citation type="journal article" date="2013" name="Nat. Commun.">
        <title>Genome of the Chinese tree shrew.</title>
        <authorList>
            <person name="Fan Y."/>
            <person name="Huang Z.Y."/>
            <person name="Cao C.C."/>
            <person name="Chen C.S."/>
            <person name="Chen Y.X."/>
            <person name="Fan D.D."/>
            <person name="He J."/>
            <person name="Hou H.L."/>
            <person name="Hu L."/>
            <person name="Hu X.T."/>
            <person name="Jiang X.T."/>
            <person name="Lai R."/>
            <person name="Lang Y.S."/>
            <person name="Liang B."/>
            <person name="Liao S.G."/>
            <person name="Mu D."/>
            <person name="Ma Y.Y."/>
            <person name="Niu Y.Y."/>
            <person name="Sun X.Q."/>
            <person name="Xia J.Q."/>
            <person name="Xiao J."/>
            <person name="Xiong Z.Q."/>
            <person name="Xu L."/>
            <person name="Yang L."/>
            <person name="Zhang Y."/>
            <person name="Zhao W."/>
            <person name="Zhao X.D."/>
            <person name="Zheng Y.T."/>
            <person name="Zhou J.M."/>
            <person name="Zhu Y.B."/>
            <person name="Zhang G.J."/>
            <person name="Wang J."/>
            <person name="Yao Y.G."/>
        </authorList>
    </citation>
    <scope>NUCLEOTIDE SEQUENCE [LARGE SCALE GENOMIC DNA]</scope>
</reference>
<evidence type="ECO:0000256" key="7">
    <source>
        <dbReference type="ARBA" id="ARBA00023054"/>
    </source>
</evidence>
<dbReference type="AlphaFoldDB" id="L9KNM7"/>
<keyword evidence="4 16" id="KW-0430">Lectin</keyword>
<evidence type="ECO:0000313" key="17">
    <source>
        <dbReference type="Proteomes" id="UP000011518"/>
    </source>
</evidence>
<dbReference type="InterPro" id="IPR033989">
    <property type="entry name" value="CD209-like_CTLD"/>
</dbReference>
<evidence type="ECO:0000256" key="4">
    <source>
        <dbReference type="ARBA" id="ARBA00022734"/>
    </source>
</evidence>
<dbReference type="Gene3D" id="3.10.100.10">
    <property type="entry name" value="Mannose-Binding Protein A, subunit A"/>
    <property type="match status" value="3"/>
</dbReference>
<sequence length="1080" mass="120689">MKAAEREVPDAHFTVDKQNIALWPRDPWFMGTISDIKSSAQLLKERVDNVSALGPEVKKNSGGVEAAGVQVQRVNASLDLVHTQILMLKTSVENANAHIQILTENWEDVNHLNAQIPGLKKDLDKASVLNTKVRGLQSSLENINKLLRQQDDILQMVSQGWRYFQGNFYYFSRIVKTWYSAQQFCLSRGAHLTSVTSEEPPSKPAPALVPRRCLTVRTAIICLVLALAASILLQATLYPWFMGTISDIKSSAQLLKERVDNVSALGPEVKKNSGGVEAAGVQVQRVNASLDLVHTQILMLKTSVENANAHIQILTENWEDVNHLNAQIPGLKKDLDKASVLNTKVRGLQSSLENINKLLRQQDDILQMVSQGWRYFQGNFYYFSRIVKTWYSAQQFCLSRGAHLTSVTSEGEQEFLYKTAGGLVHWIGLTKAGTEGDWTWVDDTPFDKVQSKRFWIPGEPNNNGNNEHCANIRVSSLRSWNDAPCDNQFLFIWMGSTAVAPAAPRKHRLIKAALALAAMSVVSCLVALFIVVLQSPGPVLEADPSFQEFRDVVLGDNSTRQLPVEPNYHHHLGKVAEVREAIRMFKDHVENSSSWHVEIQMLKCRVDNVSSQIQMLSDHLGNTSVDIQSVKGALQNTKNSSLQTQMLRGSLEGANTEIQRLKGSLEKAKALTSQTQSLLIASSENTSIELHMLSRGLESANTEIQILKEGLELANAQAGLANSSLKNANAEISILRAHLDSISDLKTQNQVLRSGLEGANEAVQRLEGSVQTANALNSQTQAFLNSSLENTSAEIRLLRSHLERAGNETHLLKRGLETVTTQTQTANNRLDQTDAQIQVLKTELENAKTLHSQVQVLDDYFKNASKEIQTLKQGMTDAAALNSQTRMLESSLQKADAEIQRLKEDLENTKTLTAKIQEELSHLEGLQATVTAQEQQQRTQNHLLQLILQGWKVNQGNLYYFSHVKKTWNEAERFCVSLGAHLASVTSKEEQAFLIKFTSDLYHWIGLTDRGTEGSWRWTDGTPYNQAQSRQFWEKNQPDNWRHSNGQTEDCVHTQEKWNDIECGSSLHWVCKKPMGQDVA</sequence>
<dbReference type="PROSITE" id="PS50041">
    <property type="entry name" value="C_TYPE_LECTIN_2"/>
    <property type="match status" value="2"/>
</dbReference>
<dbReference type="GO" id="GO:0030246">
    <property type="term" value="F:carbohydrate binding"/>
    <property type="evidence" value="ECO:0007669"/>
    <property type="project" value="UniProtKB-KW"/>
</dbReference>
<organism evidence="16 17">
    <name type="scientific">Tupaia chinensis</name>
    <name type="common">Chinese tree shrew</name>
    <name type="synonym">Tupaia belangeri chinensis</name>
    <dbReference type="NCBI Taxonomy" id="246437"/>
    <lineage>
        <taxon>Eukaryota</taxon>
        <taxon>Metazoa</taxon>
        <taxon>Chordata</taxon>
        <taxon>Craniata</taxon>
        <taxon>Vertebrata</taxon>
        <taxon>Euteleostomi</taxon>
        <taxon>Mammalia</taxon>
        <taxon>Eutheria</taxon>
        <taxon>Euarchontoglires</taxon>
        <taxon>Scandentia</taxon>
        <taxon>Tupaiidae</taxon>
        <taxon>Tupaia</taxon>
    </lineage>
</organism>
<dbReference type="GO" id="GO:0016020">
    <property type="term" value="C:membrane"/>
    <property type="evidence" value="ECO:0007669"/>
    <property type="project" value="UniProtKB-SubCell"/>
</dbReference>